<sequence length="599" mass="64022">MWSVRSRILQQQSRAVFRTNVARNYSSQSRPHPNTGLTVALTATLTATLCYASTYLTSSTAAPVLADSETASDRPTGHYADATTATKNVQQEVDKDAPQYASKETIKNVVIPKLQELLAKKDQTKVSDDEEDRLGHAQAAGTHHEPTKPDVVVYVESTEDVVKVVKLANQYRVPVVPFSGGTSLEGHITAPYGGICVDLSRMDKVLAVRDSDATVQPGVPWMDLNAELESRGIKLFLPLDPGPGATIGGMISTGCSGTNAVRYGTAKAEWFLNITVVLPNGDVIKTRNRARKSSAGFDTTKLFVGAEGTLGIVTEATVRLAPVLPTTVAVCGFPSVERAVSASGEIINKGVPIQCVELCDSAMMKAMNKFQELPIALPDADSIFFKFQGNPGAMKEAQEMVKEIAKKYGGKEMIFAKDAEEARMLWAARKNAHWTLLNLVEGGKAYSTGTSGAQAGSLAQSSDILILGVALDVCVPISKLPQLAQDTQKDLEANGIVGPIIGHVGDGNFHCESTSFLVLFGCGLVFLEKDFAKVDAAAHRMVNRAIELEGTCTGEHGVGIGKKGYLKKELGEGTVALMKLIKNTIDPKGIMNPGKLYPD</sequence>
<dbReference type="Proteomes" id="UP001234202">
    <property type="component" value="Unassembled WGS sequence"/>
</dbReference>
<gene>
    <name evidence="1" type="ORF">QFC24_005285</name>
</gene>
<name>A0ACC2XAA4_9TREE</name>
<organism evidence="1 2">
    <name type="scientific">Naganishia onofrii</name>
    <dbReference type="NCBI Taxonomy" id="1851511"/>
    <lineage>
        <taxon>Eukaryota</taxon>
        <taxon>Fungi</taxon>
        <taxon>Dikarya</taxon>
        <taxon>Basidiomycota</taxon>
        <taxon>Agaricomycotina</taxon>
        <taxon>Tremellomycetes</taxon>
        <taxon>Filobasidiales</taxon>
        <taxon>Filobasidiaceae</taxon>
        <taxon>Naganishia</taxon>
    </lineage>
</organism>
<evidence type="ECO:0000313" key="2">
    <source>
        <dbReference type="Proteomes" id="UP001234202"/>
    </source>
</evidence>
<protein>
    <submittedName>
        <fullName evidence="1">Uncharacterized protein</fullName>
    </submittedName>
</protein>
<accession>A0ACC2XAA4</accession>
<proteinExistence type="predicted"/>
<keyword evidence="2" id="KW-1185">Reference proteome</keyword>
<comment type="caution">
    <text evidence="1">The sequence shown here is derived from an EMBL/GenBank/DDBJ whole genome shotgun (WGS) entry which is preliminary data.</text>
</comment>
<dbReference type="EMBL" id="JASBWV010000021">
    <property type="protein sequence ID" value="KAJ9120331.1"/>
    <property type="molecule type" value="Genomic_DNA"/>
</dbReference>
<reference evidence="1" key="1">
    <citation type="submission" date="2023-04" db="EMBL/GenBank/DDBJ databases">
        <title>Draft Genome sequencing of Naganishia species isolated from polar environments using Oxford Nanopore Technology.</title>
        <authorList>
            <person name="Leo P."/>
            <person name="Venkateswaran K."/>
        </authorList>
    </citation>
    <scope>NUCLEOTIDE SEQUENCE</scope>
    <source>
        <strain evidence="1">DBVPG 5303</strain>
    </source>
</reference>
<evidence type="ECO:0000313" key="1">
    <source>
        <dbReference type="EMBL" id="KAJ9120331.1"/>
    </source>
</evidence>